<dbReference type="InterPro" id="IPR052085">
    <property type="entry name" value="WD-SAM-U-box"/>
</dbReference>
<dbReference type="CDD" id="cd16655">
    <property type="entry name" value="RING-Ubox_WDSUB1-like"/>
    <property type="match status" value="1"/>
</dbReference>
<proteinExistence type="predicted"/>
<name>A0ABQ8UQ88_9EUKA</name>
<organism evidence="3 4">
    <name type="scientific">Paratrimastix pyriformis</name>
    <dbReference type="NCBI Taxonomy" id="342808"/>
    <lineage>
        <taxon>Eukaryota</taxon>
        <taxon>Metamonada</taxon>
        <taxon>Preaxostyla</taxon>
        <taxon>Paratrimastigidae</taxon>
        <taxon>Paratrimastix</taxon>
    </lineage>
</organism>
<dbReference type="InterPro" id="IPR013083">
    <property type="entry name" value="Znf_RING/FYVE/PHD"/>
</dbReference>
<evidence type="ECO:0000256" key="1">
    <source>
        <dbReference type="SAM" id="MobiDB-lite"/>
    </source>
</evidence>
<dbReference type="EMBL" id="JAPMOS010000017">
    <property type="protein sequence ID" value="KAJ4459710.1"/>
    <property type="molecule type" value="Genomic_DNA"/>
</dbReference>
<evidence type="ECO:0000259" key="2">
    <source>
        <dbReference type="PROSITE" id="PS51698"/>
    </source>
</evidence>
<protein>
    <recommendedName>
        <fullName evidence="2">U-box domain-containing protein</fullName>
    </recommendedName>
</protein>
<dbReference type="PROSITE" id="PS51698">
    <property type="entry name" value="U_BOX"/>
    <property type="match status" value="1"/>
</dbReference>
<comment type="caution">
    <text evidence="3">The sequence shown here is derived from an EMBL/GenBank/DDBJ whole genome shotgun (WGS) entry which is preliminary data.</text>
</comment>
<feature type="compositionally biased region" description="Pro residues" evidence="1">
    <location>
        <begin position="222"/>
        <end position="233"/>
    </location>
</feature>
<feature type="domain" description="U-box" evidence="2">
    <location>
        <begin position="122"/>
        <end position="198"/>
    </location>
</feature>
<dbReference type="PANTHER" id="PTHR46573">
    <property type="entry name" value="WD REPEAT, SAM AND U-BOX DOMAIN-CONTAINING PROTEIN 1"/>
    <property type="match status" value="1"/>
</dbReference>
<gene>
    <name evidence="3" type="ORF">PAPYR_4097</name>
</gene>
<dbReference type="Proteomes" id="UP001141327">
    <property type="component" value="Unassembled WGS sequence"/>
</dbReference>
<dbReference type="PANTHER" id="PTHR46573:SF1">
    <property type="entry name" value="WD REPEAT, SAM AND U-BOX DOMAIN-CONTAINING PROTEIN 1"/>
    <property type="match status" value="1"/>
</dbReference>
<feature type="region of interest" description="Disordered" evidence="1">
    <location>
        <begin position="871"/>
        <end position="898"/>
    </location>
</feature>
<evidence type="ECO:0000313" key="3">
    <source>
        <dbReference type="EMBL" id="KAJ4459710.1"/>
    </source>
</evidence>
<sequence>MGNFVGGQGQSSAQVPDTPLTAAEKDEIYYLMMAAARHAGLTPDERQVGHFRQMIRTATTAKLLRESPKDAWEQWRLPPFLQAALMEIVGSPLSANPSPSGTPATTVATQSAVPPVAGNPNDPPPDFLCPITRELMRDPVVAADGHSYDRVAITEWMAHSTGAPKSPLTNQPLDSQTLTENFALRRLIREWLESHPQCAPTPEEPEEAQPQGQQPRPEEHPAPPAPAPAPAPAAPAHSDALPPGYQAANLAERMLGLEMAIKWPAFNRGWRMDRDRWVDQFKALLMHLLDAFAPEAFQQIFVLVGHHQFRRQVATAQTFGHLQAAMDELEKAILPPARAKPQSLSEPIMQTLNELARTSDWLPADVAAGLRTRLEAATKPADFAAVMMALEAALFPDVTLRSLEEDWAALSTVVQASLELLRAGGAAPRGPPVVYPKIHMRLHLLERRTPGSAPLAEVRVPVNMTLSDVLRPLIANYPEVASCSARYQGRNLPGEIAIADLRLPEGVDIDLAGVWTGPVPEKPETGLVSIVLRYEGLEEAGAPVPELASYHPECPRSGSPYASGSYIDSCRRTDPPHWFHCNTCKTVDLCGDCVDGGKTPGEHQLGRPRAGRSRVDVRDPIRTLSEGAGPRDPIAIVLQGAPMHPSGTHPEAVRALAAVLAKGAAARQQLLSLDEAEGAALAAVAQPQEGALLSAPDPTRMAAVTFVNGRTGDRMARLFVAQAASLEQLFPVFQSDFWTESFEAHHEGRTLLTDVPLAALNVLPPPPAADQLPQDADSMARAPAVTIQIQAPERPVEPAFPALHGVRFRVGPLPPARAADPQAPFCTLELPPHAAMKDVVMPMLPAFDKPSIRVYYHERPVPPSRLVTTLPFGPNSEAENIVDLTPAPETPEEPSSGPDEAMLAAILAQMRGGGPAM</sequence>
<dbReference type="InterPro" id="IPR003613">
    <property type="entry name" value="Ubox_domain"/>
</dbReference>
<dbReference type="SMART" id="SM00504">
    <property type="entry name" value="Ubox"/>
    <property type="match status" value="1"/>
</dbReference>
<reference evidence="3" key="1">
    <citation type="journal article" date="2022" name="bioRxiv">
        <title>Genomics of Preaxostyla Flagellates Illuminates Evolutionary Transitions and the Path Towards Mitochondrial Loss.</title>
        <authorList>
            <person name="Novak L.V.F."/>
            <person name="Treitli S.C."/>
            <person name="Pyrih J."/>
            <person name="Halakuc P."/>
            <person name="Pipaliya S.V."/>
            <person name="Vacek V."/>
            <person name="Brzon O."/>
            <person name="Soukal P."/>
            <person name="Eme L."/>
            <person name="Dacks J.B."/>
            <person name="Karnkowska A."/>
            <person name="Elias M."/>
            <person name="Hampl V."/>
        </authorList>
    </citation>
    <scope>NUCLEOTIDE SEQUENCE</scope>
    <source>
        <strain evidence="3">RCP-MX</strain>
    </source>
</reference>
<dbReference type="Pfam" id="PF04564">
    <property type="entry name" value="U-box"/>
    <property type="match status" value="1"/>
</dbReference>
<feature type="region of interest" description="Disordered" evidence="1">
    <location>
        <begin position="196"/>
        <end position="243"/>
    </location>
</feature>
<dbReference type="Gene3D" id="3.30.40.10">
    <property type="entry name" value="Zinc/RING finger domain, C3HC4 (zinc finger)"/>
    <property type="match status" value="1"/>
</dbReference>
<accession>A0ABQ8UQ88</accession>
<evidence type="ECO:0000313" key="4">
    <source>
        <dbReference type="Proteomes" id="UP001141327"/>
    </source>
</evidence>
<keyword evidence="4" id="KW-1185">Reference proteome</keyword>
<dbReference type="SUPFAM" id="SSF57850">
    <property type="entry name" value="RING/U-box"/>
    <property type="match status" value="2"/>
</dbReference>